<sequence length="150" mass="16501">MTRLVKIGEQVLPLRLQSVGVEDGEVVVIPLEPPMTYRGPVGFSFRYLDTEFRARYLEIGKAARLKVEGEIARLPEAADKARRNRVLALVDVVQEDVGSGLSVTEAGAIRFSAETPLQAPVSAERLMVGITQILAWHKPLLRLIQEQAAA</sequence>
<dbReference type="AlphaFoldDB" id="A0A212JNF5"/>
<dbReference type="EMBL" id="FLUO01000001">
    <property type="protein sequence ID" value="SBW00969.1"/>
    <property type="molecule type" value="Genomic_DNA"/>
</dbReference>
<evidence type="ECO:0000313" key="1">
    <source>
        <dbReference type="EMBL" id="SBW00969.1"/>
    </source>
</evidence>
<accession>A0A212JNF5</accession>
<organism evidence="1">
    <name type="scientific">uncultured Alphaproteobacteria bacterium</name>
    <dbReference type="NCBI Taxonomy" id="91750"/>
    <lineage>
        <taxon>Bacteria</taxon>
        <taxon>Pseudomonadati</taxon>
        <taxon>Pseudomonadota</taxon>
        <taxon>Alphaproteobacteria</taxon>
        <taxon>environmental samples</taxon>
    </lineage>
</organism>
<proteinExistence type="predicted"/>
<gene>
    <name evidence="1" type="ORF">KL86APRO_11362</name>
</gene>
<name>A0A212JNF5_9PROT</name>
<protein>
    <submittedName>
        <fullName evidence="1">Uncharacterized protein</fullName>
    </submittedName>
</protein>
<reference evidence="1" key="1">
    <citation type="submission" date="2016-04" db="EMBL/GenBank/DDBJ databases">
        <authorList>
            <person name="Evans L.H."/>
            <person name="Alamgir A."/>
            <person name="Owens N."/>
            <person name="Weber N.D."/>
            <person name="Virtaneva K."/>
            <person name="Barbian K."/>
            <person name="Babar A."/>
            <person name="Rosenke K."/>
        </authorList>
    </citation>
    <scope>NUCLEOTIDE SEQUENCE</scope>
    <source>
        <strain evidence="1">86</strain>
    </source>
</reference>